<evidence type="ECO:0000313" key="2">
    <source>
        <dbReference type="EMBL" id="CAG8579982.1"/>
    </source>
</evidence>
<comment type="caution">
    <text evidence="2">The sequence shown here is derived from an EMBL/GenBank/DDBJ whole genome shotgun (WGS) entry which is preliminary data.</text>
</comment>
<keyword evidence="3" id="KW-1185">Reference proteome</keyword>
<dbReference type="AlphaFoldDB" id="A0A9N9BUA2"/>
<reference evidence="2" key="1">
    <citation type="submission" date="2021-06" db="EMBL/GenBank/DDBJ databases">
        <authorList>
            <person name="Kallberg Y."/>
            <person name="Tangrot J."/>
            <person name="Rosling A."/>
        </authorList>
    </citation>
    <scope>NUCLEOTIDE SEQUENCE</scope>
    <source>
        <strain evidence="2">BR232B</strain>
    </source>
</reference>
<gene>
    <name evidence="2" type="ORF">PBRASI_LOCUS6565</name>
</gene>
<accession>A0A9N9BUA2</accession>
<proteinExistence type="predicted"/>
<feature type="compositionally biased region" description="Polar residues" evidence="1">
    <location>
        <begin position="84"/>
        <end position="93"/>
    </location>
</feature>
<feature type="region of interest" description="Disordered" evidence="1">
    <location>
        <begin position="81"/>
        <end position="107"/>
    </location>
</feature>
<dbReference type="Proteomes" id="UP000789739">
    <property type="component" value="Unassembled WGS sequence"/>
</dbReference>
<evidence type="ECO:0000256" key="1">
    <source>
        <dbReference type="SAM" id="MobiDB-lite"/>
    </source>
</evidence>
<evidence type="ECO:0000313" key="3">
    <source>
        <dbReference type="Proteomes" id="UP000789739"/>
    </source>
</evidence>
<sequence>MSSLLHREAITATYENIAGLLKDYLMKPVQSQAFSTQIRTPTQCQTVLTTNRLFILRSSRMPPQFPYHPLQLHHLASLIPPRPITSNSQTGPSRSRGKTKQRLETKQVGIEPYTEYGNDDLMQRTAKTGMRMYANNNFRLQSGLLYLLHVGLGVSAWVHNHGDDAIVMGENKQEARHELSWMKIYTKDA</sequence>
<name>A0A9N9BUA2_9GLOM</name>
<protein>
    <submittedName>
        <fullName evidence="2">233_t:CDS:1</fullName>
    </submittedName>
</protein>
<organism evidence="2 3">
    <name type="scientific">Paraglomus brasilianum</name>
    <dbReference type="NCBI Taxonomy" id="144538"/>
    <lineage>
        <taxon>Eukaryota</taxon>
        <taxon>Fungi</taxon>
        <taxon>Fungi incertae sedis</taxon>
        <taxon>Mucoromycota</taxon>
        <taxon>Glomeromycotina</taxon>
        <taxon>Glomeromycetes</taxon>
        <taxon>Paraglomerales</taxon>
        <taxon>Paraglomeraceae</taxon>
        <taxon>Paraglomus</taxon>
    </lineage>
</organism>
<dbReference type="EMBL" id="CAJVPI010000884">
    <property type="protein sequence ID" value="CAG8579982.1"/>
    <property type="molecule type" value="Genomic_DNA"/>
</dbReference>